<feature type="domain" description="HTH hxlR-type" evidence="4">
    <location>
        <begin position="46"/>
        <end position="144"/>
    </location>
</feature>
<keyword evidence="3" id="KW-0804">Transcription</keyword>
<dbReference type="PANTHER" id="PTHR33204">
    <property type="entry name" value="TRANSCRIPTIONAL REGULATOR, MARR FAMILY"/>
    <property type="match status" value="1"/>
</dbReference>
<proteinExistence type="predicted"/>
<evidence type="ECO:0000256" key="2">
    <source>
        <dbReference type="ARBA" id="ARBA00023125"/>
    </source>
</evidence>
<evidence type="ECO:0000313" key="5">
    <source>
        <dbReference type="EMBL" id="PSL32036.1"/>
    </source>
</evidence>
<dbReference type="InterPro" id="IPR036390">
    <property type="entry name" value="WH_DNA-bd_sf"/>
</dbReference>
<name>A0A2P8GDM1_9BACT</name>
<keyword evidence="1" id="KW-0805">Transcription regulation</keyword>
<accession>A0A2P8GDM1</accession>
<keyword evidence="6" id="KW-1185">Reference proteome</keyword>
<evidence type="ECO:0000259" key="4">
    <source>
        <dbReference type="PROSITE" id="PS51118"/>
    </source>
</evidence>
<sequence>MFVCFTTQNYLCTNFLTSTYPKVSSMTKVKESSTRNYNKGIAEMTCPITYVMNKIGGHWKSIILYYLISGPKRYGELKRLIPAITEKMLIQHLKQLQEDNLINRKAEDIVPPHVIYSLTPSGEELGPVLMAMADWAIKDNAKYAGFTASADVDINAK</sequence>
<dbReference type="GO" id="GO:0003677">
    <property type="term" value="F:DNA binding"/>
    <property type="evidence" value="ECO:0007669"/>
    <property type="project" value="UniProtKB-KW"/>
</dbReference>
<dbReference type="Pfam" id="PF01638">
    <property type="entry name" value="HxlR"/>
    <property type="match status" value="1"/>
</dbReference>
<dbReference type="AlphaFoldDB" id="A0A2P8GDM1"/>
<evidence type="ECO:0000313" key="6">
    <source>
        <dbReference type="Proteomes" id="UP000240978"/>
    </source>
</evidence>
<protein>
    <submittedName>
        <fullName evidence="5">HxlR family transcriptional regulator</fullName>
    </submittedName>
</protein>
<dbReference type="Gene3D" id="1.10.10.10">
    <property type="entry name" value="Winged helix-like DNA-binding domain superfamily/Winged helix DNA-binding domain"/>
    <property type="match status" value="1"/>
</dbReference>
<evidence type="ECO:0000256" key="1">
    <source>
        <dbReference type="ARBA" id="ARBA00023015"/>
    </source>
</evidence>
<dbReference type="EMBL" id="PYGK01000004">
    <property type="protein sequence ID" value="PSL32036.1"/>
    <property type="molecule type" value="Genomic_DNA"/>
</dbReference>
<dbReference type="PROSITE" id="PS51118">
    <property type="entry name" value="HTH_HXLR"/>
    <property type="match status" value="1"/>
</dbReference>
<comment type="caution">
    <text evidence="5">The sequence shown here is derived from an EMBL/GenBank/DDBJ whole genome shotgun (WGS) entry which is preliminary data.</text>
</comment>
<dbReference type="InterPro" id="IPR011991">
    <property type="entry name" value="ArsR-like_HTH"/>
</dbReference>
<dbReference type="SUPFAM" id="SSF46785">
    <property type="entry name" value="Winged helix' DNA-binding domain"/>
    <property type="match status" value="1"/>
</dbReference>
<dbReference type="Proteomes" id="UP000240978">
    <property type="component" value="Unassembled WGS sequence"/>
</dbReference>
<reference evidence="5 6" key="1">
    <citation type="submission" date="2018-03" db="EMBL/GenBank/DDBJ databases">
        <title>Genomic Encyclopedia of Archaeal and Bacterial Type Strains, Phase II (KMG-II): from individual species to whole genera.</title>
        <authorList>
            <person name="Goeker M."/>
        </authorList>
    </citation>
    <scope>NUCLEOTIDE SEQUENCE [LARGE SCALE GENOMIC DNA]</scope>
    <source>
        <strain evidence="5 6">DSM 18107</strain>
    </source>
</reference>
<gene>
    <name evidence="5" type="ORF">CLV42_104339</name>
</gene>
<dbReference type="InterPro" id="IPR036388">
    <property type="entry name" value="WH-like_DNA-bd_sf"/>
</dbReference>
<evidence type="ECO:0000256" key="3">
    <source>
        <dbReference type="ARBA" id="ARBA00023163"/>
    </source>
</evidence>
<organism evidence="5 6">
    <name type="scientific">Chitinophaga ginsengisoli</name>
    <dbReference type="NCBI Taxonomy" id="363837"/>
    <lineage>
        <taxon>Bacteria</taxon>
        <taxon>Pseudomonadati</taxon>
        <taxon>Bacteroidota</taxon>
        <taxon>Chitinophagia</taxon>
        <taxon>Chitinophagales</taxon>
        <taxon>Chitinophagaceae</taxon>
        <taxon>Chitinophaga</taxon>
    </lineage>
</organism>
<dbReference type="GO" id="GO:0006355">
    <property type="term" value="P:regulation of DNA-templated transcription"/>
    <property type="evidence" value="ECO:0007669"/>
    <property type="project" value="UniProtKB-ARBA"/>
</dbReference>
<dbReference type="InterPro" id="IPR002577">
    <property type="entry name" value="HTH_HxlR"/>
</dbReference>
<dbReference type="CDD" id="cd00090">
    <property type="entry name" value="HTH_ARSR"/>
    <property type="match status" value="1"/>
</dbReference>
<keyword evidence="2" id="KW-0238">DNA-binding</keyword>
<dbReference type="PANTHER" id="PTHR33204:SF29">
    <property type="entry name" value="TRANSCRIPTIONAL REGULATOR"/>
    <property type="match status" value="1"/>
</dbReference>